<evidence type="ECO:0000313" key="3">
    <source>
        <dbReference type="EMBL" id="KAL0319204.1"/>
    </source>
</evidence>
<dbReference type="PANTHER" id="PTHR35358">
    <property type="entry name" value="OS06G0711100 PROTEIN"/>
    <property type="match status" value="1"/>
</dbReference>
<accession>A0AAW2LJ66</accession>
<feature type="compositionally biased region" description="Basic residues" evidence="2">
    <location>
        <begin position="12"/>
        <end position="22"/>
    </location>
</feature>
<dbReference type="InterPro" id="IPR007942">
    <property type="entry name" value="PLipase-like"/>
</dbReference>
<evidence type="ECO:0000256" key="1">
    <source>
        <dbReference type="SAM" id="Coils"/>
    </source>
</evidence>
<reference evidence="3" key="1">
    <citation type="submission" date="2020-06" db="EMBL/GenBank/DDBJ databases">
        <authorList>
            <person name="Li T."/>
            <person name="Hu X."/>
            <person name="Zhang T."/>
            <person name="Song X."/>
            <person name="Zhang H."/>
            <person name="Dai N."/>
            <person name="Sheng W."/>
            <person name="Hou X."/>
            <person name="Wei L."/>
        </authorList>
    </citation>
    <scope>NUCLEOTIDE SEQUENCE</scope>
    <source>
        <strain evidence="3">G01</strain>
        <tissue evidence="3">Leaf</tissue>
    </source>
</reference>
<sequence>MEEEKSENPPKLNKKRGRPKKIKQVEEEDKLISSSCDDGNIVQQTGPYRIASSPVVLLTLFLALSFTIPSGPSSATVDTPMVSRRQTRYAKALVAKEAALNVPSRFSFQHDDNENPSVNSTFLLVKQILLDKNKVETGNNVPAEVFASGSAVQAQDLHSQYENIHPGKIPVAWNSTTISSKIENRPTAFKNILELKKFTSDHLAQTQQPELPFKATPPCSDEIMVDNDKLRETEANTDSNIFSNRPEHTANRNAQTGEHPTRPSVHKVVVQVENPFVDVDGYKVKSEIVPLLKAIFAKYGDIAKHSTFSMESRSCLLELVCSIYKRLEASKLAQLTPLELQSMLGQIGDLELVKVEVGWLHHRLNQISKARQLFEGVSTFKDVEARTILAIDESKKAVETYEKELETCMAAVNRLQEKIRQEKEELADVQSLVDQIKNFYEGKLVHGLI</sequence>
<reference evidence="3" key="2">
    <citation type="journal article" date="2024" name="Plant">
        <title>Genomic evolution and insights into agronomic trait innovations of Sesamum species.</title>
        <authorList>
            <person name="Miao H."/>
            <person name="Wang L."/>
            <person name="Qu L."/>
            <person name="Liu H."/>
            <person name="Sun Y."/>
            <person name="Le M."/>
            <person name="Wang Q."/>
            <person name="Wei S."/>
            <person name="Zheng Y."/>
            <person name="Lin W."/>
            <person name="Duan Y."/>
            <person name="Cao H."/>
            <person name="Xiong S."/>
            <person name="Wang X."/>
            <person name="Wei L."/>
            <person name="Li C."/>
            <person name="Ma Q."/>
            <person name="Ju M."/>
            <person name="Zhao R."/>
            <person name="Li G."/>
            <person name="Mu C."/>
            <person name="Tian Q."/>
            <person name="Mei H."/>
            <person name="Zhang T."/>
            <person name="Gao T."/>
            <person name="Zhang H."/>
        </authorList>
    </citation>
    <scope>NUCLEOTIDE SEQUENCE</scope>
    <source>
        <strain evidence="3">G01</strain>
    </source>
</reference>
<proteinExistence type="predicted"/>
<dbReference type="AlphaFoldDB" id="A0AAW2LJ66"/>
<evidence type="ECO:0008006" key="4">
    <source>
        <dbReference type="Google" id="ProtNLM"/>
    </source>
</evidence>
<protein>
    <recommendedName>
        <fullName evidence="4">Phospholipase-like protein</fullName>
    </recommendedName>
</protein>
<organism evidence="3">
    <name type="scientific">Sesamum angustifolium</name>
    <dbReference type="NCBI Taxonomy" id="2727405"/>
    <lineage>
        <taxon>Eukaryota</taxon>
        <taxon>Viridiplantae</taxon>
        <taxon>Streptophyta</taxon>
        <taxon>Embryophyta</taxon>
        <taxon>Tracheophyta</taxon>
        <taxon>Spermatophyta</taxon>
        <taxon>Magnoliopsida</taxon>
        <taxon>eudicotyledons</taxon>
        <taxon>Gunneridae</taxon>
        <taxon>Pentapetalae</taxon>
        <taxon>asterids</taxon>
        <taxon>lamiids</taxon>
        <taxon>Lamiales</taxon>
        <taxon>Pedaliaceae</taxon>
        <taxon>Sesamum</taxon>
    </lineage>
</organism>
<dbReference type="EMBL" id="JACGWK010000013">
    <property type="protein sequence ID" value="KAL0319204.1"/>
    <property type="molecule type" value="Genomic_DNA"/>
</dbReference>
<comment type="caution">
    <text evidence="3">The sequence shown here is derived from an EMBL/GenBank/DDBJ whole genome shotgun (WGS) entry which is preliminary data.</text>
</comment>
<gene>
    <name evidence="3" type="ORF">Sangu_2076600</name>
</gene>
<name>A0AAW2LJ66_9LAMI</name>
<evidence type="ECO:0000256" key="2">
    <source>
        <dbReference type="SAM" id="MobiDB-lite"/>
    </source>
</evidence>
<dbReference type="PANTHER" id="PTHR35358:SF18">
    <property type="entry name" value="PHOSPHOLIPASE-LIKE PROTEIN-RELATED"/>
    <property type="match status" value="1"/>
</dbReference>
<feature type="region of interest" description="Disordered" evidence="2">
    <location>
        <begin position="1"/>
        <end position="29"/>
    </location>
</feature>
<feature type="region of interest" description="Disordered" evidence="2">
    <location>
        <begin position="236"/>
        <end position="263"/>
    </location>
</feature>
<feature type="coiled-coil region" evidence="1">
    <location>
        <begin position="391"/>
        <end position="432"/>
    </location>
</feature>
<keyword evidence="1" id="KW-0175">Coiled coil</keyword>
<dbReference type="Pfam" id="PF05278">
    <property type="entry name" value="PEARLI-4"/>
    <property type="match status" value="1"/>
</dbReference>